<keyword evidence="2" id="KW-0732">Signal</keyword>
<feature type="transmembrane region" description="Helical" evidence="1">
    <location>
        <begin position="264"/>
        <end position="284"/>
    </location>
</feature>
<feature type="transmembrane region" description="Helical" evidence="1">
    <location>
        <begin position="341"/>
        <end position="365"/>
    </location>
</feature>
<reference evidence="3" key="2">
    <citation type="submission" date="2021-01" db="EMBL/GenBank/DDBJ databases">
        <authorList>
            <person name="Schikora-Tamarit M.A."/>
        </authorList>
    </citation>
    <scope>NUCLEOTIDE SEQUENCE</scope>
    <source>
        <strain evidence="3">CBS6341</strain>
    </source>
</reference>
<dbReference type="Proteomes" id="UP000769528">
    <property type="component" value="Unassembled WGS sequence"/>
</dbReference>
<name>A0A9P8TAX8_9ASCO</name>
<keyword evidence="4" id="KW-1185">Reference proteome</keyword>
<evidence type="ECO:0000313" key="4">
    <source>
        <dbReference type="Proteomes" id="UP000769528"/>
    </source>
</evidence>
<evidence type="ECO:0000313" key="3">
    <source>
        <dbReference type="EMBL" id="KAH3671795.1"/>
    </source>
</evidence>
<feature type="transmembrane region" description="Helical" evidence="1">
    <location>
        <begin position="418"/>
        <end position="439"/>
    </location>
</feature>
<feature type="transmembrane region" description="Helical" evidence="1">
    <location>
        <begin position="237"/>
        <end position="257"/>
    </location>
</feature>
<sequence>MKSNLYDFITILSLFLRFSWQFEFKSHAPFPNLYCGIVTDSFEIEPIFSELGDYELVTSAVVFQPSALYPGGPVSVIGPPIGDSRFFFNFTEGLGQRWGYNYTNDTILQRYVIETIDMDTDPRIDIYHQMNTTVEYHVSKQGYYCVEFHNDVRINNETLFNYLTEHPEYFEQVKINSMKKIISSEKVIFQSKDLKFEAMEFLKIRSLILVPFSFLFLFWDLIGLFSNEALKNYPSNFLVASPFLYLFLILDSLIPLFSELSGYAEVFTVFASWFSILLTIYSILSPDIVEDVFAENFPLLFHPVFILPFLSVYAFFVELVKISTDTSSIGLFMSSESDFSIVVSHMVLLYLLLSIGILISIFIIFGNKGSKETFFGIYLLIVLFITVTLYSIGIINSKFSFSNIESLDEYMYTKSLKCFILAPCVFWFGIYYGVFIIWFPKLDELFSNLAIL</sequence>
<evidence type="ECO:0000256" key="2">
    <source>
        <dbReference type="SAM" id="SignalP"/>
    </source>
</evidence>
<feature type="transmembrane region" description="Helical" evidence="1">
    <location>
        <begin position="204"/>
        <end position="225"/>
    </location>
</feature>
<comment type="caution">
    <text evidence="3">The sequence shown here is derived from an EMBL/GenBank/DDBJ whole genome shotgun (WGS) entry which is preliminary data.</text>
</comment>
<keyword evidence="1" id="KW-1133">Transmembrane helix</keyword>
<keyword evidence="1" id="KW-0812">Transmembrane</keyword>
<feature type="transmembrane region" description="Helical" evidence="1">
    <location>
        <begin position="377"/>
        <end position="397"/>
    </location>
</feature>
<dbReference type="AlphaFoldDB" id="A0A9P8TAX8"/>
<dbReference type="EMBL" id="JAEUBF010001266">
    <property type="protein sequence ID" value="KAH3671795.1"/>
    <property type="molecule type" value="Genomic_DNA"/>
</dbReference>
<reference evidence="3" key="1">
    <citation type="journal article" date="2021" name="Open Biol.">
        <title>Shared evolutionary footprints suggest mitochondrial oxidative damage underlies multiple complex I losses in fungi.</title>
        <authorList>
            <person name="Schikora-Tamarit M.A."/>
            <person name="Marcet-Houben M."/>
            <person name="Nosek J."/>
            <person name="Gabaldon T."/>
        </authorList>
    </citation>
    <scope>NUCLEOTIDE SEQUENCE</scope>
    <source>
        <strain evidence="3">CBS6341</strain>
    </source>
</reference>
<accession>A0A9P8TAX8</accession>
<gene>
    <name evidence="3" type="ORF">WICMUC_004553</name>
</gene>
<organism evidence="3 4">
    <name type="scientific">Wickerhamomyces mucosus</name>
    <dbReference type="NCBI Taxonomy" id="1378264"/>
    <lineage>
        <taxon>Eukaryota</taxon>
        <taxon>Fungi</taxon>
        <taxon>Dikarya</taxon>
        <taxon>Ascomycota</taxon>
        <taxon>Saccharomycotina</taxon>
        <taxon>Saccharomycetes</taxon>
        <taxon>Phaffomycetales</taxon>
        <taxon>Wickerhamomycetaceae</taxon>
        <taxon>Wickerhamomyces</taxon>
    </lineage>
</organism>
<evidence type="ECO:0000256" key="1">
    <source>
        <dbReference type="SAM" id="Phobius"/>
    </source>
</evidence>
<protein>
    <submittedName>
        <fullName evidence="3">Uncharacterized protein</fullName>
    </submittedName>
</protein>
<feature type="chain" id="PRO_5040312246" evidence="2">
    <location>
        <begin position="22"/>
        <end position="452"/>
    </location>
</feature>
<feature type="transmembrane region" description="Helical" evidence="1">
    <location>
        <begin position="299"/>
        <end position="320"/>
    </location>
</feature>
<proteinExistence type="predicted"/>
<feature type="signal peptide" evidence="2">
    <location>
        <begin position="1"/>
        <end position="21"/>
    </location>
</feature>
<keyword evidence="1" id="KW-0472">Membrane</keyword>